<evidence type="ECO:0000313" key="2">
    <source>
        <dbReference type="Proteomes" id="UP000250086"/>
    </source>
</evidence>
<dbReference type="AlphaFoldDB" id="A0A2X0V4S1"/>
<accession>A0A2X0V4S1</accession>
<gene>
    <name evidence="1" type="ORF">NCTC13093_00891</name>
</gene>
<organism evidence="1 2">
    <name type="scientific">Anaerobiospirillum thomasii</name>
    <dbReference type="NCBI Taxonomy" id="179995"/>
    <lineage>
        <taxon>Bacteria</taxon>
        <taxon>Pseudomonadati</taxon>
        <taxon>Pseudomonadota</taxon>
        <taxon>Gammaproteobacteria</taxon>
        <taxon>Aeromonadales</taxon>
        <taxon>Succinivibrionaceae</taxon>
        <taxon>Anaerobiospirillum</taxon>
    </lineage>
</organism>
<keyword evidence="2" id="KW-1185">Reference proteome</keyword>
<dbReference type="Pfam" id="PF04301">
    <property type="entry name" value="BioG"/>
    <property type="match status" value="1"/>
</dbReference>
<evidence type="ECO:0000313" key="1">
    <source>
        <dbReference type="EMBL" id="SPT69514.1"/>
    </source>
</evidence>
<name>A0A2X0V4S1_9GAMM</name>
<dbReference type="EMBL" id="UAPV01000001">
    <property type="protein sequence ID" value="SPT69514.1"/>
    <property type="molecule type" value="Genomic_DNA"/>
</dbReference>
<dbReference type="InterPro" id="IPR007398">
    <property type="entry name" value="BioG"/>
</dbReference>
<proteinExistence type="predicted"/>
<sequence length="216" mass="24641">MQQKFIYKGKSKTLIVFFSGFAQSDNLLDGIECSHDLLYVYDYSNFSYDFSCFENYSKIECIGWSLGVFVGACLLSTCNKVNFHAAINGSVKAIDESEGISPAMYMATADNLGGKSFDKFLMRICGGLKAYESYKQYRCTRTDEQLRAELLCIKKLYESTDIQSLLKIHFDKAYIGLKDRIFAPDNLLAHFKDRSLIIQSDSAHYDRELFELSLKL</sequence>
<dbReference type="OrthoDB" id="7688089at2"/>
<reference evidence="1 2" key="1">
    <citation type="submission" date="2018-06" db="EMBL/GenBank/DDBJ databases">
        <authorList>
            <consortium name="Pathogen Informatics"/>
            <person name="Doyle S."/>
        </authorList>
    </citation>
    <scope>NUCLEOTIDE SEQUENCE [LARGE SCALE GENOMIC DNA]</scope>
    <source>
        <strain evidence="1 2">NCTC13093</strain>
    </source>
</reference>
<protein>
    <submittedName>
        <fullName evidence="1">Uncharacterized protein conserved in bacteria</fullName>
    </submittedName>
</protein>
<dbReference type="Proteomes" id="UP000250086">
    <property type="component" value="Unassembled WGS sequence"/>
</dbReference>
<dbReference type="RefSeq" id="WP_113743678.1">
    <property type="nucleotide sequence ID" value="NZ_UAPU01000007.1"/>
</dbReference>